<dbReference type="InterPro" id="IPR013785">
    <property type="entry name" value="Aldolase_TIM"/>
</dbReference>
<dbReference type="KEGG" id="kyr:CVV65_02815"/>
<evidence type="ECO:0000313" key="1">
    <source>
        <dbReference type="EMBL" id="ATY84019.1"/>
    </source>
</evidence>
<proteinExistence type="predicted"/>
<dbReference type="AlphaFoldDB" id="A0A2K8N3F1"/>
<keyword evidence="2" id="KW-1185">Reference proteome</keyword>
<dbReference type="EMBL" id="CP024955">
    <property type="protein sequence ID" value="ATY84019.1"/>
    <property type="molecule type" value="Genomic_DNA"/>
</dbReference>
<dbReference type="RefSeq" id="WP_100666852.1">
    <property type="nucleotide sequence ID" value="NZ_CP024955.1"/>
</dbReference>
<evidence type="ECO:0000313" key="2">
    <source>
        <dbReference type="Proteomes" id="UP000231932"/>
    </source>
</evidence>
<accession>A0A2K8N3F1</accession>
<dbReference type="SUPFAM" id="SSF110391">
    <property type="entry name" value="GlpP-like"/>
    <property type="match status" value="1"/>
</dbReference>
<dbReference type="GO" id="GO:0006355">
    <property type="term" value="P:regulation of DNA-templated transcription"/>
    <property type="evidence" value="ECO:0007669"/>
    <property type="project" value="InterPro"/>
</dbReference>
<dbReference type="PIRSF" id="PIRSF016897">
    <property type="entry name" value="GlpP"/>
    <property type="match status" value="1"/>
</dbReference>
<dbReference type="GO" id="GO:0006071">
    <property type="term" value="P:glycerol metabolic process"/>
    <property type="evidence" value="ECO:0007669"/>
    <property type="project" value="InterPro"/>
</dbReference>
<dbReference type="OrthoDB" id="9799580at2"/>
<dbReference type="InterPro" id="IPR006699">
    <property type="entry name" value="GlpP"/>
</dbReference>
<dbReference type="PANTHER" id="PTHR35787">
    <property type="entry name" value="GLYCEROL UPTAKE OPERON ANTITERMINATOR REGULATORY PROTEIN"/>
    <property type="match status" value="1"/>
</dbReference>
<dbReference type="Proteomes" id="UP000231932">
    <property type="component" value="Chromosome"/>
</dbReference>
<dbReference type="Pfam" id="PF04309">
    <property type="entry name" value="G3P_antiterm"/>
    <property type="match status" value="1"/>
</dbReference>
<name>A0A2K8N3F1_9BACL</name>
<protein>
    <submittedName>
        <fullName evidence="1">Glycerol-3-phosphate responsive antiterminator</fullName>
    </submittedName>
</protein>
<dbReference type="PANTHER" id="PTHR35787:SF1">
    <property type="entry name" value="GLYCEROL UPTAKE OPERON ANTITERMINATOR REGULATORY PROTEIN"/>
    <property type="match status" value="1"/>
</dbReference>
<reference evidence="2" key="1">
    <citation type="submission" date="2017-11" db="EMBL/GenBank/DDBJ databases">
        <title>Complete Genome Sequence of Kyrpidia sp. Strain EA-1, a thermophilic, hydrogen-oxidizing Bacterium, isolated from the Azores.</title>
        <authorList>
            <person name="Reiner J.E."/>
            <person name="Lapp C.J."/>
            <person name="Bunk B."/>
            <person name="Gescher J."/>
        </authorList>
    </citation>
    <scope>NUCLEOTIDE SEQUENCE [LARGE SCALE GENOMIC DNA]</scope>
    <source>
        <strain evidence="2">EA-1</strain>
    </source>
</reference>
<organism evidence="1 2">
    <name type="scientific">Kyrpidia spormannii</name>
    <dbReference type="NCBI Taxonomy" id="2055160"/>
    <lineage>
        <taxon>Bacteria</taxon>
        <taxon>Bacillati</taxon>
        <taxon>Bacillota</taxon>
        <taxon>Bacilli</taxon>
        <taxon>Bacillales</taxon>
        <taxon>Alicyclobacillaceae</taxon>
        <taxon>Kyrpidia</taxon>
    </lineage>
</organism>
<sequence length="212" mass="23222">MPGEGAIMHKQSEERLRFRGSIILSVHEESLIETALATPVEDVFLLIGDVCTLPGYLEQLRRHGKRVFLHMDMAKGLSPDKAALRYVAETLRPAGIVSTKSQVVRAAKSLGLAAVQRLFLIDRPALELGLRTLAENRPDAVEIMPGLMPRVIREVVDRVSIPVIAGGLIQAPDEVGQALAAGARAVSLGRPELWRWTEDQVRTIQQKGADPE</sequence>
<gene>
    <name evidence="1" type="ORF">CVV65_02815</name>
</gene>
<dbReference type="Gene3D" id="3.20.20.70">
    <property type="entry name" value="Aldolase class I"/>
    <property type="match status" value="1"/>
</dbReference>